<gene>
    <name evidence="3" type="ORF">T459_27600</name>
</gene>
<dbReference type="Gramene" id="PHT68113">
    <property type="protein sequence ID" value="PHT68113"/>
    <property type="gene ID" value="T459_27600"/>
</dbReference>
<evidence type="ECO:0000256" key="2">
    <source>
        <dbReference type="SAM" id="Phobius"/>
    </source>
</evidence>
<name>A0A2G2YED4_CAPAN</name>
<dbReference type="EMBL" id="AYRZ02000011">
    <property type="protein sequence ID" value="PHT68113.1"/>
    <property type="molecule type" value="Genomic_DNA"/>
</dbReference>
<comment type="caution">
    <text evidence="3">The sequence shown here is derived from an EMBL/GenBank/DDBJ whole genome shotgun (WGS) entry which is preliminary data.</text>
</comment>
<feature type="region of interest" description="Disordered" evidence="1">
    <location>
        <begin position="128"/>
        <end position="159"/>
    </location>
</feature>
<keyword evidence="2" id="KW-0812">Transmembrane</keyword>
<reference evidence="3 4" key="1">
    <citation type="journal article" date="2014" name="Nat. Genet.">
        <title>Genome sequence of the hot pepper provides insights into the evolution of pungency in Capsicum species.</title>
        <authorList>
            <person name="Kim S."/>
            <person name="Park M."/>
            <person name="Yeom S.I."/>
            <person name="Kim Y.M."/>
            <person name="Lee J.M."/>
            <person name="Lee H.A."/>
            <person name="Seo E."/>
            <person name="Choi J."/>
            <person name="Cheong K."/>
            <person name="Kim K.T."/>
            <person name="Jung K."/>
            <person name="Lee G.W."/>
            <person name="Oh S.K."/>
            <person name="Bae C."/>
            <person name="Kim S.B."/>
            <person name="Lee H.Y."/>
            <person name="Kim S.Y."/>
            <person name="Kim M.S."/>
            <person name="Kang B.C."/>
            <person name="Jo Y.D."/>
            <person name="Yang H.B."/>
            <person name="Jeong H.J."/>
            <person name="Kang W.H."/>
            <person name="Kwon J.K."/>
            <person name="Shin C."/>
            <person name="Lim J.Y."/>
            <person name="Park J.H."/>
            <person name="Huh J.H."/>
            <person name="Kim J.S."/>
            <person name="Kim B.D."/>
            <person name="Cohen O."/>
            <person name="Paran I."/>
            <person name="Suh M.C."/>
            <person name="Lee S.B."/>
            <person name="Kim Y.K."/>
            <person name="Shin Y."/>
            <person name="Noh S.J."/>
            <person name="Park J."/>
            <person name="Seo Y.S."/>
            <person name="Kwon S.Y."/>
            <person name="Kim H.A."/>
            <person name="Park J.M."/>
            <person name="Kim H.J."/>
            <person name="Choi S.B."/>
            <person name="Bosland P.W."/>
            <person name="Reeves G."/>
            <person name="Jo S.H."/>
            <person name="Lee B.W."/>
            <person name="Cho H.T."/>
            <person name="Choi H.S."/>
            <person name="Lee M.S."/>
            <person name="Yu Y."/>
            <person name="Do Choi Y."/>
            <person name="Park B.S."/>
            <person name="van Deynze A."/>
            <person name="Ashrafi H."/>
            <person name="Hill T."/>
            <person name="Kim W.T."/>
            <person name="Pai H.S."/>
            <person name="Ahn H.K."/>
            <person name="Yeam I."/>
            <person name="Giovannoni J.J."/>
            <person name="Rose J.K."/>
            <person name="Sorensen I."/>
            <person name="Lee S.J."/>
            <person name="Kim R.W."/>
            <person name="Choi I.Y."/>
            <person name="Choi B.S."/>
            <person name="Lim J.S."/>
            <person name="Lee Y.H."/>
            <person name="Choi D."/>
        </authorList>
    </citation>
    <scope>NUCLEOTIDE SEQUENCE [LARGE SCALE GENOMIC DNA]</scope>
    <source>
        <strain evidence="4">cv. CM334</strain>
    </source>
</reference>
<keyword evidence="4" id="KW-1185">Reference proteome</keyword>
<dbReference type="Proteomes" id="UP000222542">
    <property type="component" value="Unassembled WGS sequence"/>
</dbReference>
<organism evidence="3 4">
    <name type="scientific">Capsicum annuum</name>
    <name type="common">Capsicum pepper</name>
    <dbReference type="NCBI Taxonomy" id="4072"/>
    <lineage>
        <taxon>Eukaryota</taxon>
        <taxon>Viridiplantae</taxon>
        <taxon>Streptophyta</taxon>
        <taxon>Embryophyta</taxon>
        <taxon>Tracheophyta</taxon>
        <taxon>Spermatophyta</taxon>
        <taxon>Magnoliopsida</taxon>
        <taxon>eudicotyledons</taxon>
        <taxon>Gunneridae</taxon>
        <taxon>Pentapetalae</taxon>
        <taxon>asterids</taxon>
        <taxon>lamiids</taxon>
        <taxon>Solanales</taxon>
        <taxon>Solanaceae</taxon>
        <taxon>Solanoideae</taxon>
        <taxon>Capsiceae</taxon>
        <taxon>Capsicum</taxon>
    </lineage>
</organism>
<keyword evidence="2" id="KW-1133">Transmembrane helix</keyword>
<evidence type="ECO:0000256" key="1">
    <source>
        <dbReference type="SAM" id="MobiDB-lite"/>
    </source>
</evidence>
<evidence type="ECO:0000313" key="4">
    <source>
        <dbReference type="Proteomes" id="UP000222542"/>
    </source>
</evidence>
<accession>A0A2G2YED4</accession>
<protein>
    <submittedName>
        <fullName evidence="3">Uncharacterized protein</fullName>
    </submittedName>
</protein>
<feature type="transmembrane region" description="Helical" evidence="2">
    <location>
        <begin position="13"/>
        <end position="33"/>
    </location>
</feature>
<dbReference type="AlphaFoldDB" id="A0A2G2YED4"/>
<feature type="transmembrane region" description="Helical" evidence="2">
    <location>
        <begin position="45"/>
        <end position="70"/>
    </location>
</feature>
<reference evidence="3 4" key="2">
    <citation type="journal article" date="2017" name="Genome Biol.">
        <title>New reference genome sequences of hot pepper reveal the massive evolution of plant disease-resistance genes by retroduplication.</title>
        <authorList>
            <person name="Kim S."/>
            <person name="Park J."/>
            <person name="Yeom S.I."/>
            <person name="Kim Y.M."/>
            <person name="Seo E."/>
            <person name="Kim K.T."/>
            <person name="Kim M.S."/>
            <person name="Lee J.M."/>
            <person name="Cheong K."/>
            <person name="Shin H.S."/>
            <person name="Kim S.B."/>
            <person name="Han K."/>
            <person name="Lee J."/>
            <person name="Park M."/>
            <person name="Lee H.A."/>
            <person name="Lee H.Y."/>
            <person name="Lee Y."/>
            <person name="Oh S."/>
            <person name="Lee J.H."/>
            <person name="Choi E."/>
            <person name="Choi E."/>
            <person name="Lee S.E."/>
            <person name="Jeon J."/>
            <person name="Kim H."/>
            <person name="Choi G."/>
            <person name="Song H."/>
            <person name="Lee J."/>
            <person name="Lee S.C."/>
            <person name="Kwon J.K."/>
            <person name="Lee H.Y."/>
            <person name="Koo N."/>
            <person name="Hong Y."/>
            <person name="Kim R.W."/>
            <person name="Kang W.H."/>
            <person name="Huh J.H."/>
            <person name="Kang B.C."/>
            <person name="Yang T.J."/>
            <person name="Lee Y.H."/>
            <person name="Bennetzen J.L."/>
            <person name="Choi D."/>
        </authorList>
    </citation>
    <scope>NUCLEOTIDE SEQUENCE [LARGE SCALE GENOMIC DNA]</scope>
    <source>
        <strain evidence="4">cv. CM334</strain>
    </source>
</reference>
<proteinExistence type="predicted"/>
<sequence>MGGRVMGSPWKNMLMPSVGMVIAVIATVTTMILSKIAMSKGLSSFIIVVYSNFVATRLSSFFLSSIFIFITRETTGRGVANPPRTEQIWKVDQLKEVTRGRKMVQQWRNRNGYPEVATKATELKEVRQTDVASEEHNFPKDKEGQDNSSSSPLGGMGKISYSELMQQNLALRQ</sequence>
<evidence type="ECO:0000313" key="3">
    <source>
        <dbReference type="EMBL" id="PHT68113.1"/>
    </source>
</evidence>
<feature type="compositionally biased region" description="Basic and acidic residues" evidence="1">
    <location>
        <begin position="128"/>
        <end position="145"/>
    </location>
</feature>
<keyword evidence="2" id="KW-0472">Membrane</keyword>